<dbReference type="Pfam" id="PF08338">
    <property type="entry name" value="DUF1731"/>
    <property type="match status" value="1"/>
</dbReference>
<reference evidence="4 5" key="1">
    <citation type="journal article" date="2015" name="Int. J. Syst. Evol. Microbiol.">
        <title>Hyunsoonleella pacifica sp. nov., isolated from seawater of South Pacific Gyre.</title>
        <authorList>
            <person name="Gao X."/>
            <person name="Zhang Z."/>
            <person name="Dai X."/>
            <person name="Zhang X.H."/>
        </authorList>
    </citation>
    <scope>NUCLEOTIDE SEQUENCE [LARGE SCALE GENOMIC DNA]</scope>
    <source>
        <strain evidence="4 5">SW033</strain>
    </source>
</reference>
<comment type="caution">
    <text evidence="4">The sequence shown here is derived from an EMBL/GenBank/DDBJ whole genome shotgun (WGS) entry which is preliminary data.</text>
</comment>
<feature type="domain" description="NAD-dependent epimerase/dehydratase" evidence="2">
    <location>
        <begin position="3"/>
        <end position="218"/>
    </location>
</feature>
<accession>A0A4Q9FQY6</accession>
<dbReference type="RefSeq" id="WP_130936054.1">
    <property type="nucleotide sequence ID" value="NZ_BMEE01000001.1"/>
</dbReference>
<dbReference type="Pfam" id="PF01370">
    <property type="entry name" value="Epimerase"/>
    <property type="match status" value="1"/>
</dbReference>
<evidence type="ECO:0000256" key="1">
    <source>
        <dbReference type="ARBA" id="ARBA00009353"/>
    </source>
</evidence>
<dbReference type="EMBL" id="SIRS01000002">
    <property type="protein sequence ID" value="TBN17764.1"/>
    <property type="molecule type" value="Genomic_DNA"/>
</dbReference>
<dbReference type="AlphaFoldDB" id="A0A4Q9FQY6"/>
<dbReference type="NCBIfam" id="TIGR01777">
    <property type="entry name" value="yfcH"/>
    <property type="match status" value="1"/>
</dbReference>
<dbReference type="Gene3D" id="3.40.50.720">
    <property type="entry name" value="NAD(P)-binding Rossmann-like Domain"/>
    <property type="match status" value="1"/>
</dbReference>
<evidence type="ECO:0000259" key="3">
    <source>
        <dbReference type="Pfam" id="PF08338"/>
    </source>
</evidence>
<dbReference type="SUPFAM" id="SSF51735">
    <property type="entry name" value="NAD(P)-binding Rossmann-fold domains"/>
    <property type="match status" value="1"/>
</dbReference>
<protein>
    <submittedName>
        <fullName evidence="4">TIGR01777 family protein</fullName>
    </submittedName>
</protein>
<dbReference type="InterPro" id="IPR036291">
    <property type="entry name" value="NAD(P)-bd_dom_sf"/>
</dbReference>
<comment type="similarity">
    <text evidence="1">Belongs to the NAD(P)-dependent epimerase/dehydratase family. SDR39U1 subfamily.</text>
</comment>
<dbReference type="InterPro" id="IPR001509">
    <property type="entry name" value="Epimerase_deHydtase"/>
</dbReference>
<proteinExistence type="inferred from homology"/>
<dbReference type="InterPro" id="IPR013549">
    <property type="entry name" value="DUF1731"/>
</dbReference>
<keyword evidence="5" id="KW-1185">Reference proteome</keyword>
<dbReference type="Proteomes" id="UP000292372">
    <property type="component" value="Unassembled WGS sequence"/>
</dbReference>
<dbReference type="InterPro" id="IPR010099">
    <property type="entry name" value="SDR39U1"/>
</dbReference>
<evidence type="ECO:0000313" key="5">
    <source>
        <dbReference type="Proteomes" id="UP000292372"/>
    </source>
</evidence>
<dbReference type="PANTHER" id="PTHR11092:SF0">
    <property type="entry name" value="EPIMERASE FAMILY PROTEIN SDR39U1"/>
    <property type="match status" value="1"/>
</dbReference>
<name>A0A4Q9FQY6_9FLAO</name>
<feature type="domain" description="DUF1731" evidence="3">
    <location>
        <begin position="253"/>
        <end position="299"/>
    </location>
</feature>
<dbReference type="PANTHER" id="PTHR11092">
    <property type="entry name" value="SUGAR NUCLEOTIDE EPIMERASE RELATED"/>
    <property type="match status" value="1"/>
</dbReference>
<organism evidence="4 5">
    <name type="scientific">Hyunsoonleella pacifica</name>
    <dbReference type="NCBI Taxonomy" id="1080224"/>
    <lineage>
        <taxon>Bacteria</taxon>
        <taxon>Pseudomonadati</taxon>
        <taxon>Bacteroidota</taxon>
        <taxon>Flavobacteriia</taxon>
        <taxon>Flavobacteriales</taxon>
        <taxon>Flavobacteriaceae</taxon>
    </lineage>
</organism>
<gene>
    <name evidence="4" type="ORF">EYD46_05465</name>
</gene>
<evidence type="ECO:0000313" key="4">
    <source>
        <dbReference type="EMBL" id="TBN17764.1"/>
    </source>
</evidence>
<dbReference type="OrthoDB" id="9801773at2"/>
<evidence type="ECO:0000259" key="2">
    <source>
        <dbReference type="Pfam" id="PF01370"/>
    </source>
</evidence>
<sequence length="301" mass="33677">MRVLITGATGLVGQEIVKLCHEREIKVNYLTTRKSKISKDDNYQGFHWNIKAQDIDTNCFKNVDAIIHLAGASISKRWTDSYKKEIIDSRVESTRLLIHSLKGESHTVKQIVSASAIGIYPDSLTKYYDRTNEEVNSSFLGKVVSAWENEVDGFSGLDIKVSKIRIGLVLSSKGGALKEIIKPIKIGAGAAFGSGKQWQSWVHIQDLASMFLFVLENKLQGVFNGVAPNPVTNAELTKAASKVLKKPFFLPNVPKFLMKFVLGEMYIILFESQRVSSKDIEQKGFEFKFHHLQPALVDLLC</sequence>